<accession>A0A7J6AP66</accession>
<keyword evidence="2" id="KW-1185">Reference proteome</keyword>
<protein>
    <submittedName>
        <fullName evidence="1">Uncharacterized protein</fullName>
    </submittedName>
</protein>
<gene>
    <name evidence="1" type="ORF">AMELA_G00138350</name>
</gene>
<dbReference type="InterPro" id="IPR036757">
    <property type="entry name" value="TFR-like_dimer_dom_sf"/>
</dbReference>
<evidence type="ECO:0000313" key="1">
    <source>
        <dbReference type="EMBL" id="KAF4083298.1"/>
    </source>
</evidence>
<dbReference type="EMBL" id="JAAGNN010000011">
    <property type="protein sequence ID" value="KAF4083298.1"/>
    <property type="molecule type" value="Genomic_DNA"/>
</dbReference>
<evidence type="ECO:0000313" key="2">
    <source>
        <dbReference type="Proteomes" id="UP000593565"/>
    </source>
</evidence>
<sequence length="180" mass="19898">AFRRNEGSSGSSGNPVCIVREQRLRSGPNLLKGKHTHRESQLLNTGNVNNNITDPLIRHDLLDAAASLRESSGFFQSEIMRPANDPNERDPSHVRMLNDVLKDLEKSFLISDPPQGFSRNILYGLNKKTQGFAILKASAEDSKHSSGNRSLSQVFNSICSAEKLIQSGLELFENNPDSSH</sequence>
<dbReference type="Gene3D" id="1.20.930.40">
    <property type="entry name" value="Transferrin receptor-like, dimerisation domain"/>
    <property type="match status" value="1"/>
</dbReference>
<comment type="caution">
    <text evidence="1">The sequence shown here is derived from an EMBL/GenBank/DDBJ whole genome shotgun (WGS) entry which is preliminary data.</text>
</comment>
<proteinExistence type="predicted"/>
<organism evidence="1 2">
    <name type="scientific">Ameiurus melas</name>
    <name type="common">Black bullhead</name>
    <name type="synonym">Silurus melas</name>
    <dbReference type="NCBI Taxonomy" id="219545"/>
    <lineage>
        <taxon>Eukaryota</taxon>
        <taxon>Metazoa</taxon>
        <taxon>Chordata</taxon>
        <taxon>Craniata</taxon>
        <taxon>Vertebrata</taxon>
        <taxon>Euteleostomi</taxon>
        <taxon>Actinopterygii</taxon>
        <taxon>Neopterygii</taxon>
        <taxon>Teleostei</taxon>
        <taxon>Ostariophysi</taxon>
        <taxon>Siluriformes</taxon>
        <taxon>Ictaluridae</taxon>
        <taxon>Ameiurus</taxon>
    </lineage>
</organism>
<dbReference type="Proteomes" id="UP000593565">
    <property type="component" value="Unassembled WGS sequence"/>
</dbReference>
<dbReference type="AlphaFoldDB" id="A0A7J6AP66"/>
<name>A0A7J6AP66_AMEME</name>
<reference evidence="1 2" key="1">
    <citation type="submission" date="2020-02" db="EMBL/GenBank/DDBJ databases">
        <title>A chromosome-scale genome assembly of the black bullhead catfish (Ameiurus melas).</title>
        <authorList>
            <person name="Wen M."/>
            <person name="Zham M."/>
            <person name="Cabau C."/>
            <person name="Klopp C."/>
            <person name="Donnadieu C."/>
            <person name="Roques C."/>
            <person name="Bouchez O."/>
            <person name="Lampietro C."/>
            <person name="Jouanno E."/>
            <person name="Herpin A."/>
            <person name="Louis A."/>
            <person name="Berthelot C."/>
            <person name="Parey E."/>
            <person name="Roest-Crollius H."/>
            <person name="Braasch I."/>
            <person name="Postlethwait J."/>
            <person name="Robinson-Rechavi M."/>
            <person name="Echchiki A."/>
            <person name="Begum T."/>
            <person name="Montfort J."/>
            <person name="Schartl M."/>
            <person name="Bobe J."/>
            <person name="Guiguen Y."/>
        </authorList>
    </citation>
    <scope>NUCLEOTIDE SEQUENCE [LARGE SCALE GENOMIC DNA]</scope>
    <source>
        <strain evidence="1">M_S1</strain>
        <tissue evidence="1">Blood</tissue>
    </source>
</reference>
<dbReference type="SUPFAM" id="SSF47672">
    <property type="entry name" value="Transferrin receptor-like dimerisation domain"/>
    <property type="match status" value="1"/>
</dbReference>
<feature type="non-terminal residue" evidence="1">
    <location>
        <position position="1"/>
    </location>
</feature>